<protein>
    <recommendedName>
        <fullName evidence="4">Alpha/beta hydrolase fold-3 domain-containing protein</fullName>
    </recommendedName>
</protein>
<evidence type="ECO:0000259" key="4">
    <source>
        <dbReference type="Pfam" id="PF07859"/>
    </source>
</evidence>
<name>A0A2N8PIP9_STRNR</name>
<organism evidence="5 6">
    <name type="scientific">Streptomyces noursei</name>
    <name type="common">Streptomyces albulus</name>
    <dbReference type="NCBI Taxonomy" id="1971"/>
    <lineage>
        <taxon>Bacteria</taxon>
        <taxon>Bacillati</taxon>
        <taxon>Actinomycetota</taxon>
        <taxon>Actinomycetes</taxon>
        <taxon>Kitasatosporales</taxon>
        <taxon>Streptomycetaceae</taxon>
        <taxon>Streptomyces</taxon>
    </lineage>
</organism>
<dbReference type="PANTHER" id="PTHR48081">
    <property type="entry name" value="AB HYDROLASE SUPERFAMILY PROTEIN C4A8.06C"/>
    <property type="match status" value="1"/>
</dbReference>
<dbReference type="InterPro" id="IPR002168">
    <property type="entry name" value="Lipase_GDXG_HIS_AS"/>
</dbReference>
<dbReference type="RefSeq" id="WP_102923361.1">
    <property type="nucleotide sequence ID" value="NZ_LJSN01000002.1"/>
</dbReference>
<evidence type="ECO:0000256" key="1">
    <source>
        <dbReference type="ARBA" id="ARBA00010515"/>
    </source>
</evidence>
<evidence type="ECO:0000313" key="5">
    <source>
        <dbReference type="EMBL" id="PNE40860.1"/>
    </source>
</evidence>
<proteinExistence type="inferred from homology"/>
<keyword evidence="6" id="KW-1185">Reference proteome</keyword>
<accession>A0A2N8PIP9</accession>
<dbReference type="InterPro" id="IPR050300">
    <property type="entry name" value="GDXG_lipolytic_enzyme"/>
</dbReference>
<dbReference type="PANTHER" id="PTHR48081:SF8">
    <property type="entry name" value="ALPHA_BETA HYDROLASE FOLD-3 DOMAIN-CONTAINING PROTEIN-RELATED"/>
    <property type="match status" value="1"/>
</dbReference>
<dbReference type="Proteomes" id="UP000236047">
    <property type="component" value="Unassembled WGS sequence"/>
</dbReference>
<dbReference type="InterPro" id="IPR029058">
    <property type="entry name" value="AB_hydrolase_fold"/>
</dbReference>
<dbReference type="SUPFAM" id="SSF53474">
    <property type="entry name" value="alpha/beta-Hydrolases"/>
    <property type="match status" value="1"/>
</dbReference>
<dbReference type="PROSITE" id="PS01173">
    <property type="entry name" value="LIPASE_GDXG_HIS"/>
    <property type="match status" value="1"/>
</dbReference>
<gene>
    <name evidence="5" type="ORF">AOB60_08745</name>
</gene>
<evidence type="ECO:0000313" key="6">
    <source>
        <dbReference type="Proteomes" id="UP000236047"/>
    </source>
</evidence>
<comment type="caution">
    <text evidence="5">The sequence shown here is derived from an EMBL/GenBank/DDBJ whole genome shotgun (WGS) entry which is preliminary data.</text>
</comment>
<dbReference type="Pfam" id="PF07859">
    <property type="entry name" value="Abhydrolase_3"/>
    <property type="match status" value="1"/>
</dbReference>
<dbReference type="EMBL" id="LJSN01000002">
    <property type="protein sequence ID" value="PNE40860.1"/>
    <property type="molecule type" value="Genomic_DNA"/>
</dbReference>
<keyword evidence="2" id="KW-0378">Hydrolase</keyword>
<dbReference type="InterPro" id="IPR013094">
    <property type="entry name" value="AB_hydrolase_3"/>
</dbReference>
<dbReference type="GO" id="GO:0016787">
    <property type="term" value="F:hydrolase activity"/>
    <property type="evidence" value="ECO:0007669"/>
    <property type="project" value="UniProtKB-KW"/>
</dbReference>
<evidence type="ECO:0000256" key="3">
    <source>
        <dbReference type="PROSITE-ProRule" id="PRU10038"/>
    </source>
</evidence>
<dbReference type="InterPro" id="IPR033140">
    <property type="entry name" value="Lipase_GDXG_put_SER_AS"/>
</dbReference>
<sequence length="316" mass="34110">MPVDPSIEALLDHVNAHPLPRIIDTDPRILRELNRQMGATAVLPEPIEVGSVENTTLPGPAGRIPVRIYRPDGSGPFPTVVFFHGGGFVVGDLDTHDDVTRRMCRDVNAVVVAVEYRLAPEHPFPAAYDDCLAATRWIAEHIDDYGCRRDRLAVAGDSAGGNLAATVALTFRGEGRPLAAQLLVYPVTDFIGDHPSRTENANGYFLGTQDVLDLQHLYAGHDPALRGSFTVSPLRADSFAGLAPAIVATAQYDPLRDEGNAYAQALEDAGVDVFARTYAGLIHGFLNLFPVSPAADAAVTELYTQLKHQLRGSARR</sequence>
<feature type="domain" description="Alpha/beta hydrolase fold-3" evidence="4">
    <location>
        <begin position="80"/>
        <end position="286"/>
    </location>
</feature>
<dbReference type="FunFam" id="3.40.50.1820:FF:000089">
    <property type="entry name" value="Alpha/beta hydrolase"/>
    <property type="match status" value="1"/>
</dbReference>
<evidence type="ECO:0000256" key="2">
    <source>
        <dbReference type="ARBA" id="ARBA00022801"/>
    </source>
</evidence>
<dbReference type="PROSITE" id="PS01174">
    <property type="entry name" value="LIPASE_GDXG_SER"/>
    <property type="match status" value="1"/>
</dbReference>
<reference evidence="6" key="1">
    <citation type="submission" date="2015-09" db="EMBL/GenBank/DDBJ databases">
        <authorList>
            <person name="Graham D.E."/>
            <person name="Mahan K.M."/>
            <person name="Klingeman D.M."/>
            <person name="Fida T."/>
            <person name="Giannone R.J."/>
            <person name="Hettich R.L."/>
            <person name="Parry R.J."/>
            <person name="Spain J.C."/>
        </authorList>
    </citation>
    <scope>NUCLEOTIDE SEQUENCE [LARGE SCALE GENOMIC DNA]</scope>
    <source>
        <strain evidence="6">JCM 4701</strain>
    </source>
</reference>
<comment type="similarity">
    <text evidence="1">Belongs to the 'GDXG' lipolytic enzyme family.</text>
</comment>
<feature type="active site" evidence="3">
    <location>
        <position position="158"/>
    </location>
</feature>
<dbReference type="Gene3D" id="3.40.50.1820">
    <property type="entry name" value="alpha/beta hydrolase"/>
    <property type="match status" value="1"/>
</dbReference>
<dbReference type="AlphaFoldDB" id="A0A2N8PIP9"/>